<organism evidence="6 7">
    <name type="scientific">Dolosigranulum pigrum</name>
    <dbReference type="NCBI Taxonomy" id="29394"/>
    <lineage>
        <taxon>Bacteria</taxon>
        <taxon>Bacillati</taxon>
        <taxon>Bacillota</taxon>
        <taxon>Bacilli</taxon>
        <taxon>Lactobacillales</taxon>
        <taxon>Carnobacteriaceae</taxon>
        <taxon>Dolosigranulum</taxon>
    </lineage>
</organism>
<evidence type="ECO:0000313" key="6">
    <source>
        <dbReference type="EMBL" id="OOL80976.1"/>
    </source>
</evidence>
<dbReference type="InterPro" id="IPR000994">
    <property type="entry name" value="Pept_M24"/>
</dbReference>
<dbReference type="Proteomes" id="UP000190409">
    <property type="component" value="Unassembled WGS sequence"/>
</dbReference>
<protein>
    <submittedName>
        <fullName evidence="6">Peptidase M24 family protein</fullName>
    </submittedName>
</protein>
<evidence type="ECO:0000259" key="5">
    <source>
        <dbReference type="Pfam" id="PF01321"/>
    </source>
</evidence>
<evidence type="ECO:0000256" key="1">
    <source>
        <dbReference type="ARBA" id="ARBA00022723"/>
    </source>
</evidence>
<comment type="similarity">
    <text evidence="3">Belongs to the peptidase M24B family.</text>
</comment>
<dbReference type="InterPro" id="IPR029149">
    <property type="entry name" value="Creatin/AminoP/Spt16_N"/>
</dbReference>
<evidence type="ECO:0000256" key="2">
    <source>
        <dbReference type="ARBA" id="ARBA00022801"/>
    </source>
</evidence>
<comment type="caution">
    <text evidence="6">The sequence shown here is derived from an EMBL/GenBank/DDBJ whole genome shotgun (WGS) entry which is preliminary data.</text>
</comment>
<evidence type="ECO:0000313" key="7">
    <source>
        <dbReference type="Proteomes" id="UP000190409"/>
    </source>
</evidence>
<keyword evidence="2" id="KW-0378">Hydrolase</keyword>
<dbReference type="GO" id="GO:0016787">
    <property type="term" value="F:hydrolase activity"/>
    <property type="evidence" value="ECO:0007669"/>
    <property type="project" value="UniProtKB-KW"/>
</dbReference>
<dbReference type="CDD" id="cd01092">
    <property type="entry name" value="APP-like"/>
    <property type="match status" value="1"/>
</dbReference>
<feature type="domain" description="Peptidase M24" evidence="4">
    <location>
        <begin position="135"/>
        <end position="337"/>
    </location>
</feature>
<dbReference type="Pfam" id="PF01321">
    <property type="entry name" value="Creatinase_N"/>
    <property type="match status" value="1"/>
</dbReference>
<dbReference type="InterPro" id="IPR036005">
    <property type="entry name" value="Creatinase/aminopeptidase-like"/>
</dbReference>
<dbReference type="SUPFAM" id="SSF55920">
    <property type="entry name" value="Creatinase/aminopeptidase"/>
    <property type="match status" value="1"/>
</dbReference>
<reference evidence="6 7" key="1">
    <citation type="submission" date="2017-01" db="EMBL/GenBank/DDBJ databases">
        <title>Complete Genome Sequence of Dolosigranulum pigrum isolated from a Patient with interstitial lung disease.</title>
        <authorList>
            <person name="Mukhopadhyay R."/>
            <person name="Joaquin J."/>
            <person name="Hogue R."/>
            <person name="Fitzgerald S."/>
            <person name="Jospin G."/>
            <person name="Eisen J.A."/>
            <person name="Chaturvedi V."/>
        </authorList>
    </citation>
    <scope>NUCLEOTIDE SEQUENCE [LARGE SCALE GENOMIC DNA]</scope>
    <source>
        <strain evidence="6 7">15S00348</strain>
    </source>
</reference>
<dbReference type="SUPFAM" id="SSF53092">
    <property type="entry name" value="Creatinase/prolidase N-terminal domain"/>
    <property type="match status" value="1"/>
</dbReference>
<dbReference type="EMBL" id="MUYF01000003">
    <property type="protein sequence ID" value="OOL80976.1"/>
    <property type="molecule type" value="Genomic_DNA"/>
</dbReference>
<accession>A0A1S8KMP1</accession>
<sequence>MSRVSKIQSKLGEQGIDALLISSEYNRRYVSNFTGTAGACLITKEEAFFITDFRYVDQATEQATDFEIVQHKNGLFEKVAELIEQAQVKMLGFEKYHVTFDTYETMQEAFDAELKPIGRFIESFREVKDAEELATIRKAVEIAEKGFEHILDYIEEGMTEIEVANELDFYMRSLGASGVSFETIVASGERSAMPHGVASDKKIEQGDMITIDFGCYYNGYVSDMTRTIALGDPGEELKKIHQIVLEANLKVDEAICAGMTGAELDKIARDYIAENGYGDNFGHSLGHGIGLEIHEGPALHQKNDEPLKVGNVVTNEPGIYVSGLGGVRIEDDIIITEDGHETINRTSKELIII</sequence>
<evidence type="ECO:0000259" key="4">
    <source>
        <dbReference type="Pfam" id="PF00557"/>
    </source>
</evidence>
<dbReference type="PROSITE" id="PS00491">
    <property type="entry name" value="PROLINE_PEPTIDASE"/>
    <property type="match status" value="1"/>
</dbReference>
<name>A0A1S8KMP1_9LACT</name>
<dbReference type="PANTHER" id="PTHR46112:SF3">
    <property type="entry name" value="AMINOPEPTIDASE YPDF"/>
    <property type="match status" value="1"/>
</dbReference>
<dbReference type="Pfam" id="PF00557">
    <property type="entry name" value="Peptidase_M24"/>
    <property type="match status" value="1"/>
</dbReference>
<dbReference type="PANTHER" id="PTHR46112">
    <property type="entry name" value="AMINOPEPTIDASE"/>
    <property type="match status" value="1"/>
</dbReference>
<dbReference type="InterPro" id="IPR050659">
    <property type="entry name" value="Peptidase_M24B"/>
</dbReference>
<dbReference type="InterPro" id="IPR000587">
    <property type="entry name" value="Creatinase_N"/>
</dbReference>
<keyword evidence="1 3" id="KW-0479">Metal-binding</keyword>
<dbReference type="InterPro" id="IPR001131">
    <property type="entry name" value="Peptidase_M24B_aminopep-P_CS"/>
</dbReference>
<dbReference type="Gene3D" id="3.40.350.10">
    <property type="entry name" value="Creatinase/prolidase N-terminal domain"/>
    <property type="match status" value="1"/>
</dbReference>
<dbReference type="AlphaFoldDB" id="A0A1S8KMP1"/>
<evidence type="ECO:0000256" key="3">
    <source>
        <dbReference type="RuleBase" id="RU000590"/>
    </source>
</evidence>
<proteinExistence type="inferred from homology"/>
<dbReference type="GO" id="GO:0046872">
    <property type="term" value="F:metal ion binding"/>
    <property type="evidence" value="ECO:0007669"/>
    <property type="project" value="UniProtKB-KW"/>
</dbReference>
<dbReference type="Gene3D" id="3.90.230.10">
    <property type="entry name" value="Creatinase/methionine aminopeptidase superfamily"/>
    <property type="match status" value="1"/>
</dbReference>
<feature type="domain" description="Creatinase N-terminal" evidence="5">
    <location>
        <begin position="3"/>
        <end position="127"/>
    </location>
</feature>
<gene>
    <name evidence="6" type="ORF">BWX42_03660</name>
</gene>